<organism evidence="1 2">
    <name type="scientific">Tachysurus vachellii</name>
    <name type="common">Darkbarbel catfish</name>
    <name type="synonym">Pelteobagrus vachellii</name>
    <dbReference type="NCBI Taxonomy" id="175792"/>
    <lineage>
        <taxon>Eukaryota</taxon>
        <taxon>Metazoa</taxon>
        <taxon>Chordata</taxon>
        <taxon>Craniata</taxon>
        <taxon>Vertebrata</taxon>
        <taxon>Euteleostomi</taxon>
        <taxon>Actinopterygii</taxon>
        <taxon>Neopterygii</taxon>
        <taxon>Teleostei</taxon>
        <taxon>Ostariophysi</taxon>
        <taxon>Siluriformes</taxon>
        <taxon>Bagridae</taxon>
        <taxon>Tachysurus</taxon>
    </lineage>
</organism>
<accession>A0AA88IVR5</accession>
<sequence>MSHFFMWSSANQCRGGRGQKKPAKRIALNTVCRAGASLDNCTLRMVVCSSGHVTILLETPGLPNSCTNSTMLSGMSAGPSQATSWLCLVETTT</sequence>
<name>A0AA88IVR5_TACVA</name>
<keyword evidence="2" id="KW-1185">Reference proteome</keyword>
<protein>
    <submittedName>
        <fullName evidence="1">Uncharacterized protein</fullName>
    </submittedName>
</protein>
<dbReference type="Proteomes" id="UP001187315">
    <property type="component" value="Unassembled WGS sequence"/>
</dbReference>
<dbReference type="EMBL" id="JAVHJS010000022">
    <property type="protein sequence ID" value="KAK2821494.1"/>
    <property type="molecule type" value="Genomic_DNA"/>
</dbReference>
<dbReference type="AlphaFoldDB" id="A0AA88IVR5"/>
<evidence type="ECO:0000313" key="2">
    <source>
        <dbReference type="Proteomes" id="UP001187315"/>
    </source>
</evidence>
<proteinExistence type="predicted"/>
<gene>
    <name evidence="1" type="ORF">Q7C36_020837</name>
</gene>
<reference evidence="1" key="1">
    <citation type="submission" date="2023-08" db="EMBL/GenBank/DDBJ databases">
        <title>Pelteobagrus vachellii genome.</title>
        <authorList>
            <person name="Liu H."/>
        </authorList>
    </citation>
    <scope>NUCLEOTIDE SEQUENCE</scope>
    <source>
        <strain evidence="1">PRFRI_2022a</strain>
        <tissue evidence="1">Muscle</tissue>
    </source>
</reference>
<comment type="caution">
    <text evidence="1">The sequence shown here is derived from an EMBL/GenBank/DDBJ whole genome shotgun (WGS) entry which is preliminary data.</text>
</comment>
<evidence type="ECO:0000313" key="1">
    <source>
        <dbReference type="EMBL" id="KAK2821494.1"/>
    </source>
</evidence>